<dbReference type="RefSeq" id="WP_171219459.1">
    <property type="nucleotide sequence ID" value="NZ_JABEPP010000004.1"/>
</dbReference>
<reference evidence="5 6" key="1">
    <citation type="submission" date="2020-04" db="EMBL/GenBank/DDBJ databases">
        <title>Enterovirga sp. isolate from soil.</title>
        <authorList>
            <person name="Chea S."/>
            <person name="Kim D.-U."/>
        </authorList>
    </citation>
    <scope>NUCLEOTIDE SEQUENCE [LARGE SCALE GENOMIC DNA]</scope>
    <source>
        <strain evidence="5 6">DB1703</strain>
    </source>
</reference>
<sequence>MGNPKHALSEADEVAARVETLISDGRFLLHRRLPPERRLSEELGVSRQVLRGALQILEDRGLIWRHVGKGTFVGATPDAVASTPEEIARRSSLHELLEAREAFEPVMARLAAYRTTAREYEAMETYCEKASVAECWPEYEKWDDLFHRALAEASGNILLIGWMDRLQKTKQSSRWNICNARRFNPPAVEQYSKEHRVILGHIRRKDSQRSEEAMRRHIKTICTNIGPLLSAAPDH</sequence>
<dbReference type="PROSITE" id="PS50949">
    <property type="entry name" value="HTH_GNTR"/>
    <property type="match status" value="1"/>
</dbReference>
<accession>A0A849IC83</accession>
<dbReference type="PRINTS" id="PR00035">
    <property type="entry name" value="HTHGNTR"/>
</dbReference>
<dbReference type="SUPFAM" id="SSF46785">
    <property type="entry name" value="Winged helix' DNA-binding domain"/>
    <property type="match status" value="1"/>
</dbReference>
<evidence type="ECO:0000313" key="6">
    <source>
        <dbReference type="Proteomes" id="UP000564885"/>
    </source>
</evidence>
<dbReference type="PANTHER" id="PTHR43537">
    <property type="entry name" value="TRANSCRIPTIONAL REGULATOR, GNTR FAMILY"/>
    <property type="match status" value="1"/>
</dbReference>
<keyword evidence="2" id="KW-0238">DNA-binding</keyword>
<dbReference type="SMART" id="SM00345">
    <property type="entry name" value="HTH_GNTR"/>
    <property type="match status" value="1"/>
</dbReference>
<dbReference type="InterPro" id="IPR036390">
    <property type="entry name" value="WH_DNA-bd_sf"/>
</dbReference>
<keyword evidence="1" id="KW-0805">Transcription regulation</keyword>
<dbReference type="Proteomes" id="UP000564885">
    <property type="component" value="Unassembled WGS sequence"/>
</dbReference>
<dbReference type="SMART" id="SM00895">
    <property type="entry name" value="FCD"/>
    <property type="match status" value="1"/>
</dbReference>
<evidence type="ECO:0000256" key="1">
    <source>
        <dbReference type="ARBA" id="ARBA00023015"/>
    </source>
</evidence>
<dbReference type="Gene3D" id="1.10.10.10">
    <property type="entry name" value="Winged helix-like DNA-binding domain superfamily/Winged helix DNA-binding domain"/>
    <property type="match status" value="1"/>
</dbReference>
<dbReference type="InterPro" id="IPR008920">
    <property type="entry name" value="TF_FadR/GntR_C"/>
</dbReference>
<dbReference type="Pfam" id="PF07729">
    <property type="entry name" value="FCD"/>
    <property type="match status" value="1"/>
</dbReference>
<dbReference type="InterPro" id="IPR000524">
    <property type="entry name" value="Tscrpt_reg_HTH_GntR"/>
</dbReference>
<evidence type="ECO:0000259" key="4">
    <source>
        <dbReference type="PROSITE" id="PS50949"/>
    </source>
</evidence>
<dbReference type="GO" id="GO:0003677">
    <property type="term" value="F:DNA binding"/>
    <property type="evidence" value="ECO:0007669"/>
    <property type="project" value="UniProtKB-KW"/>
</dbReference>
<dbReference type="AlphaFoldDB" id="A0A849IC83"/>
<dbReference type="Gene3D" id="1.20.120.530">
    <property type="entry name" value="GntR ligand-binding domain-like"/>
    <property type="match status" value="1"/>
</dbReference>
<dbReference type="PANTHER" id="PTHR43537:SF5">
    <property type="entry name" value="UXU OPERON TRANSCRIPTIONAL REGULATOR"/>
    <property type="match status" value="1"/>
</dbReference>
<keyword evidence="3" id="KW-0804">Transcription</keyword>
<feature type="domain" description="HTH gntR-type" evidence="4">
    <location>
        <begin position="8"/>
        <end position="76"/>
    </location>
</feature>
<proteinExistence type="predicted"/>
<evidence type="ECO:0000256" key="3">
    <source>
        <dbReference type="ARBA" id="ARBA00023163"/>
    </source>
</evidence>
<dbReference type="CDD" id="cd07377">
    <property type="entry name" value="WHTH_GntR"/>
    <property type="match status" value="1"/>
</dbReference>
<name>A0A849IC83_9HYPH</name>
<protein>
    <submittedName>
        <fullName evidence="5">FadR family transcriptional regulator</fullName>
    </submittedName>
</protein>
<dbReference type="InterPro" id="IPR011711">
    <property type="entry name" value="GntR_C"/>
</dbReference>
<evidence type="ECO:0000313" key="5">
    <source>
        <dbReference type="EMBL" id="NNM74029.1"/>
    </source>
</evidence>
<gene>
    <name evidence="5" type="ORF">HJG44_16755</name>
</gene>
<dbReference type="SUPFAM" id="SSF48008">
    <property type="entry name" value="GntR ligand-binding domain-like"/>
    <property type="match status" value="1"/>
</dbReference>
<evidence type="ECO:0000256" key="2">
    <source>
        <dbReference type="ARBA" id="ARBA00023125"/>
    </source>
</evidence>
<dbReference type="GO" id="GO:0003700">
    <property type="term" value="F:DNA-binding transcription factor activity"/>
    <property type="evidence" value="ECO:0007669"/>
    <property type="project" value="InterPro"/>
</dbReference>
<organism evidence="5 6">
    <name type="scientific">Enterovirga aerilata</name>
    <dbReference type="NCBI Taxonomy" id="2730920"/>
    <lineage>
        <taxon>Bacteria</taxon>
        <taxon>Pseudomonadati</taxon>
        <taxon>Pseudomonadota</taxon>
        <taxon>Alphaproteobacteria</taxon>
        <taxon>Hyphomicrobiales</taxon>
        <taxon>Methylobacteriaceae</taxon>
        <taxon>Enterovirga</taxon>
    </lineage>
</organism>
<dbReference type="EMBL" id="JABEPP010000004">
    <property type="protein sequence ID" value="NNM74029.1"/>
    <property type="molecule type" value="Genomic_DNA"/>
</dbReference>
<keyword evidence="6" id="KW-1185">Reference proteome</keyword>
<comment type="caution">
    <text evidence="5">The sequence shown here is derived from an EMBL/GenBank/DDBJ whole genome shotgun (WGS) entry which is preliminary data.</text>
</comment>
<dbReference type="Pfam" id="PF00392">
    <property type="entry name" value="GntR"/>
    <property type="match status" value="1"/>
</dbReference>
<dbReference type="InterPro" id="IPR036388">
    <property type="entry name" value="WH-like_DNA-bd_sf"/>
</dbReference>